<dbReference type="Proteomes" id="UP000599009">
    <property type="component" value="Unassembled WGS sequence"/>
</dbReference>
<reference evidence="2" key="1">
    <citation type="journal article" date="2019" name="Int. J. Syst. Evol. Microbiol.">
        <title>The Global Catalogue of Microorganisms (GCM) 10K type strain sequencing project: providing services to taxonomists for standard genome sequencing and annotation.</title>
        <authorList>
            <consortium name="The Broad Institute Genomics Platform"/>
            <consortium name="The Broad Institute Genome Sequencing Center for Infectious Disease"/>
            <person name="Wu L."/>
            <person name="Ma J."/>
        </authorList>
    </citation>
    <scope>NUCLEOTIDE SEQUENCE [LARGE SCALE GENOMIC DNA]</scope>
    <source>
        <strain evidence="2">CGMCC 1.8985</strain>
    </source>
</reference>
<name>A0ABQ2EFS5_9GAMM</name>
<organism evidence="1 2">
    <name type="scientific">Luteimonas terricola</name>
    <dbReference type="NCBI Taxonomy" id="645597"/>
    <lineage>
        <taxon>Bacteria</taxon>
        <taxon>Pseudomonadati</taxon>
        <taxon>Pseudomonadota</taxon>
        <taxon>Gammaproteobacteria</taxon>
        <taxon>Lysobacterales</taxon>
        <taxon>Lysobacteraceae</taxon>
        <taxon>Luteimonas</taxon>
    </lineage>
</organism>
<comment type="caution">
    <text evidence="1">The sequence shown here is derived from an EMBL/GenBank/DDBJ whole genome shotgun (WGS) entry which is preliminary data.</text>
</comment>
<proteinExistence type="predicted"/>
<dbReference type="EMBL" id="BMME01000001">
    <property type="protein sequence ID" value="GGK07619.1"/>
    <property type="molecule type" value="Genomic_DNA"/>
</dbReference>
<evidence type="ECO:0000313" key="1">
    <source>
        <dbReference type="EMBL" id="GGK07619.1"/>
    </source>
</evidence>
<protein>
    <recommendedName>
        <fullName evidence="3">Secreted protein</fullName>
    </recommendedName>
</protein>
<keyword evidence="2" id="KW-1185">Reference proteome</keyword>
<accession>A0ABQ2EFS5</accession>
<evidence type="ECO:0000313" key="2">
    <source>
        <dbReference type="Proteomes" id="UP000599009"/>
    </source>
</evidence>
<sequence>MAPACGSARAFGVAVKVSAVAMAAAISERWMVMGWPWDKKMAAVCGRTTGTSFMPVSCSDMTEKLHLAFSAVMAGLAPVPL</sequence>
<gene>
    <name evidence="1" type="ORF">GCM10011394_16010</name>
</gene>
<evidence type="ECO:0008006" key="3">
    <source>
        <dbReference type="Google" id="ProtNLM"/>
    </source>
</evidence>